<name>A0ABR1RZZ0_9PEZI</name>
<organism evidence="1 2">
    <name type="scientific">Apiospora rasikravindrae</name>
    <dbReference type="NCBI Taxonomy" id="990691"/>
    <lineage>
        <taxon>Eukaryota</taxon>
        <taxon>Fungi</taxon>
        <taxon>Dikarya</taxon>
        <taxon>Ascomycota</taxon>
        <taxon>Pezizomycotina</taxon>
        <taxon>Sordariomycetes</taxon>
        <taxon>Xylariomycetidae</taxon>
        <taxon>Amphisphaeriales</taxon>
        <taxon>Apiosporaceae</taxon>
        <taxon>Apiospora</taxon>
    </lineage>
</organism>
<accession>A0ABR1RZZ0</accession>
<evidence type="ECO:0000313" key="1">
    <source>
        <dbReference type="EMBL" id="KAK8023492.1"/>
    </source>
</evidence>
<evidence type="ECO:0000313" key="2">
    <source>
        <dbReference type="Proteomes" id="UP001444661"/>
    </source>
</evidence>
<proteinExistence type="predicted"/>
<gene>
    <name evidence="1" type="ORF">PG993_011558</name>
</gene>
<dbReference type="EMBL" id="JAQQWK010000011">
    <property type="protein sequence ID" value="KAK8023492.1"/>
    <property type="molecule type" value="Genomic_DNA"/>
</dbReference>
<protein>
    <submittedName>
        <fullName evidence="1">Uncharacterized protein</fullName>
    </submittedName>
</protein>
<keyword evidence="2" id="KW-1185">Reference proteome</keyword>
<sequence>MERQHYFDHVNQVEAFLELVDKPHDGELHPKNVDSVFQHHVLIHSLSLANLGRIMTPHYKDKSVNYAIGSRNETKAPRDGLKDTLPLLDPIYILSRMVFAVEQAPDAVLPREGQSMEYLIVNKWNAMIKKGDDTSYAYNVRRLLYAVQTFQRIEEIIKQHERDVPRLSGSGRQRDKRKNRAIRMFMAEDTAKGNDNSQKAKWKNIRGMGEALNVLVEYGRGIIAVFPLFEMHKAMDGGELVGGMSITLMLSVRDLLVVLPVTVTSLQSASERAGVSMLKLLVMSTMQADERHRHRDNVRTTVQTLAQHGSVWPQTKSSSSKCAPKKTSICSSPTASMPTACVCPWDMVQHLELLESNGKTSMLTSWTVLHQVGSSWRTLSMPALLTTTCSSNEVWSAATSVPTPIWNRSYFYPARLCQRQRQKPQRTALGVGGHPPHWKPFCVHCCSIRGHQKGTYEGTPGHLQVRVEAVRDKFRTWFDLVEMDFEDANFYDILA</sequence>
<dbReference type="Proteomes" id="UP001444661">
    <property type="component" value="Unassembled WGS sequence"/>
</dbReference>
<comment type="caution">
    <text evidence="1">The sequence shown here is derived from an EMBL/GenBank/DDBJ whole genome shotgun (WGS) entry which is preliminary data.</text>
</comment>
<reference evidence="1 2" key="1">
    <citation type="submission" date="2023-01" db="EMBL/GenBank/DDBJ databases">
        <title>Analysis of 21 Apiospora genomes using comparative genomics revels a genus with tremendous synthesis potential of carbohydrate active enzymes and secondary metabolites.</title>
        <authorList>
            <person name="Sorensen T."/>
        </authorList>
    </citation>
    <scope>NUCLEOTIDE SEQUENCE [LARGE SCALE GENOMIC DNA]</scope>
    <source>
        <strain evidence="1 2">CBS 33761</strain>
    </source>
</reference>